<name>A0A9D1YTF5_9MICO</name>
<accession>A0A9D1YTF5</accession>
<reference evidence="1" key="1">
    <citation type="journal article" date="2021" name="PeerJ">
        <title>Extensive microbial diversity within the chicken gut microbiome revealed by metagenomics and culture.</title>
        <authorList>
            <person name="Gilroy R."/>
            <person name="Ravi A."/>
            <person name="Getino M."/>
            <person name="Pursley I."/>
            <person name="Horton D.L."/>
            <person name="Alikhan N.F."/>
            <person name="Baker D."/>
            <person name="Gharbi K."/>
            <person name="Hall N."/>
            <person name="Watson M."/>
            <person name="Adriaenssens E.M."/>
            <person name="Foster-Nyarko E."/>
            <person name="Jarju S."/>
            <person name="Secka A."/>
            <person name="Antonio M."/>
            <person name="Oren A."/>
            <person name="Chaudhuri R.R."/>
            <person name="La Ragione R."/>
            <person name="Hildebrand F."/>
            <person name="Pallen M.J."/>
        </authorList>
    </citation>
    <scope>NUCLEOTIDE SEQUENCE</scope>
    <source>
        <strain evidence="1">ChiGjej1B1-98</strain>
    </source>
</reference>
<gene>
    <name evidence="1" type="ORF">H9830_03625</name>
</gene>
<proteinExistence type="predicted"/>
<sequence length="109" mass="12771">MTDFFLRVDRPENRHTWRFLDSDADGADTMQTISIPHREWLSTATFDKVNEFAEKNPNALPGELIEHIISIEDPEAHKWIKANRKKMPLGALKIMWDEFNSEREMSQGE</sequence>
<comment type="caution">
    <text evidence="1">The sequence shown here is derived from an EMBL/GenBank/DDBJ whole genome shotgun (WGS) entry which is preliminary data.</text>
</comment>
<evidence type="ECO:0000313" key="1">
    <source>
        <dbReference type="EMBL" id="HIY65348.1"/>
    </source>
</evidence>
<reference evidence="1" key="2">
    <citation type="submission" date="2021-04" db="EMBL/GenBank/DDBJ databases">
        <authorList>
            <person name="Gilroy R."/>
        </authorList>
    </citation>
    <scope>NUCLEOTIDE SEQUENCE</scope>
    <source>
        <strain evidence="1">ChiGjej1B1-98</strain>
    </source>
</reference>
<protein>
    <submittedName>
        <fullName evidence="1">Uncharacterized protein</fullName>
    </submittedName>
</protein>
<organism evidence="1 2">
    <name type="scientific">Candidatus Agrococcus pullicola</name>
    <dbReference type="NCBI Taxonomy" id="2838429"/>
    <lineage>
        <taxon>Bacteria</taxon>
        <taxon>Bacillati</taxon>
        <taxon>Actinomycetota</taxon>
        <taxon>Actinomycetes</taxon>
        <taxon>Micrococcales</taxon>
        <taxon>Microbacteriaceae</taxon>
        <taxon>Agrococcus</taxon>
    </lineage>
</organism>
<dbReference type="Proteomes" id="UP000824005">
    <property type="component" value="Unassembled WGS sequence"/>
</dbReference>
<dbReference type="EMBL" id="DXDC01000108">
    <property type="protein sequence ID" value="HIY65348.1"/>
    <property type="molecule type" value="Genomic_DNA"/>
</dbReference>
<evidence type="ECO:0000313" key="2">
    <source>
        <dbReference type="Proteomes" id="UP000824005"/>
    </source>
</evidence>
<dbReference type="AlphaFoldDB" id="A0A9D1YTF5"/>